<dbReference type="EMBL" id="JAHLJV010000025">
    <property type="protein sequence ID" value="KAK1593434.1"/>
    <property type="molecule type" value="Genomic_DNA"/>
</dbReference>
<evidence type="ECO:0000313" key="4">
    <source>
        <dbReference type="Proteomes" id="UP001230504"/>
    </source>
</evidence>
<keyword evidence="4" id="KW-1185">Reference proteome</keyword>
<dbReference type="PANTHER" id="PTHR47064">
    <property type="entry name" value="PUTATIVE (AFU_ORTHOLOGUE AFUA_1G08990)-RELATED"/>
    <property type="match status" value="1"/>
</dbReference>
<sequence>MAADQVSQDGEQHKDATRPSSSTVKEEPEPPSSSPTGAARYGFSQFFDGIDLSGGSFKVLPSIQQVALWFQAASMSLVNVDLHALATGGAGYLASINATSLSTPAISLLSYEPSFVDVIGAKATARKIADLDWQAFHEGGIYNKKDNSLYISSNYRSLQDNINITVVSLDDLSVHSTQLPDLAEANGGSSYYPPGADRSATPPMQVWCDQGDLEAHSKLLAVDVNTNKSETLITGFNGRNFSAVNDVRQHPVTGDLWFTDAEYGLFQSFRGESQLPRHVYRFEPATGVVQAVADDFHQPNGIEFSPDYKTLYVSDTDAQRYDVNSTRPATVYAYDVVAGGKRLANRRLFAFADNGLPDGLHTDTDGNLWAGCGDGVHVWNPDGVLLGKIHVGETANNFAFAPGKVFVFSNYRLWVVDGINALGREVCKDFGADSDPRCMGVVESECHREHGAWGQSCSDNAAYSQ</sequence>
<evidence type="ECO:0000259" key="2">
    <source>
        <dbReference type="Pfam" id="PF08450"/>
    </source>
</evidence>
<dbReference type="SUPFAM" id="SSF63829">
    <property type="entry name" value="Calcium-dependent phosphotriesterase"/>
    <property type="match status" value="1"/>
</dbReference>
<dbReference type="Proteomes" id="UP001230504">
    <property type="component" value="Unassembled WGS sequence"/>
</dbReference>
<dbReference type="Gene3D" id="2.120.10.30">
    <property type="entry name" value="TolB, C-terminal domain"/>
    <property type="match status" value="1"/>
</dbReference>
<gene>
    <name evidence="3" type="ORF">LY79DRAFT_685446</name>
</gene>
<dbReference type="InterPro" id="IPR013658">
    <property type="entry name" value="SGL"/>
</dbReference>
<reference evidence="3" key="1">
    <citation type="submission" date="2021-06" db="EMBL/GenBank/DDBJ databases">
        <title>Comparative genomics, transcriptomics and evolutionary studies reveal genomic signatures of adaptation to plant cell wall in hemibiotrophic fungi.</title>
        <authorList>
            <consortium name="DOE Joint Genome Institute"/>
            <person name="Baroncelli R."/>
            <person name="Diaz J.F."/>
            <person name="Benocci T."/>
            <person name="Peng M."/>
            <person name="Battaglia E."/>
            <person name="Haridas S."/>
            <person name="Andreopoulos W."/>
            <person name="Labutti K."/>
            <person name="Pangilinan J."/>
            <person name="Floch G.L."/>
            <person name="Makela M.R."/>
            <person name="Henrissat B."/>
            <person name="Grigoriev I.V."/>
            <person name="Crouch J.A."/>
            <person name="De Vries R.P."/>
            <person name="Sukno S.A."/>
            <person name="Thon M.R."/>
        </authorList>
    </citation>
    <scope>NUCLEOTIDE SEQUENCE</scope>
    <source>
        <strain evidence="3">CBS 125086</strain>
    </source>
</reference>
<organism evidence="3 4">
    <name type="scientific">Colletotrichum navitas</name>
    <dbReference type="NCBI Taxonomy" id="681940"/>
    <lineage>
        <taxon>Eukaryota</taxon>
        <taxon>Fungi</taxon>
        <taxon>Dikarya</taxon>
        <taxon>Ascomycota</taxon>
        <taxon>Pezizomycotina</taxon>
        <taxon>Sordariomycetes</taxon>
        <taxon>Hypocreomycetidae</taxon>
        <taxon>Glomerellales</taxon>
        <taxon>Glomerellaceae</taxon>
        <taxon>Colletotrichum</taxon>
        <taxon>Colletotrichum graminicola species complex</taxon>
    </lineage>
</organism>
<feature type="region of interest" description="Disordered" evidence="1">
    <location>
        <begin position="1"/>
        <end position="38"/>
    </location>
</feature>
<accession>A0AAD8V5B6</accession>
<comment type="caution">
    <text evidence="3">The sequence shown here is derived from an EMBL/GenBank/DDBJ whole genome shotgun (WGS) entry which is preliminary data.</text>
</comment>
<dbReference type="GeneID" id="85448883"/>
<dbReference type="InterPro" id="IPR011042">
    <property type="entry name" value="6-blade_b-propeller_TolB-like"/>
</dbReference>
<dbReference type="RefSeq" id="XP_060414727.1">
    <property type="nucleotide sequence ID" value="XM_060564643.1"/>
</dbReference>
<dbReference type="AlphaFoldDB" id="A0AAD8V5B6"/>
<protein>
    <recommendedName>
        <fullName evidence="2">SMP-30/Gluconolactonase/LRE-like region domain-containing protein</fullName>
    </recommendedName>
</protein>
<proteinExistence type="predicted"/>
<dbReference type="InterPro" id="IPR052988">
    <property type="entry name" value="Oryzine_lactonohydrolase"/>
</dbReference>
<feature type="domain" description="SMP-30/Gluconolactonase/LRE-like region" evidence="2">
    <location>
        <begin position="216"/>
        <end position="400"/>
    </location>
</feature>
<name>A0AAD8V5B6_9PEZI</name>
<evidence type="ECO:0000256" key="1">
    <source>
        <dbReference type="SAM" id="MobiDB-lite"/>
    </source>
</evidence>
<dbReference type="PANTHER" id="PTHR47064:SF2">
    <property type="entry name" value="SMP-30_GLUCONOLACTONASE_LRE-LIKE REGION DOMAIN-CONTAINING PROTEIN-RELATED"/>
    <property type="match status" value="1"/>
</dbReference>
<evidence type="ECO:0000313" key="3">
    <source>
        <dbReference type="EMBL" id="KAK1593434.1"/>
    </source>
</evidence>
<dbReference type="Pfam" id="PF08450">
    <property type="entry name" value="SGL"/>
    <property type="match status" value="1"/>
</dbReference>